<evidence type="ECO:0000256" key="2">
    <source>
        <dbReference type="ARBA" id="ARBA00022475"/>
    </source>
</evidence>
<feature type="domain" description="Methyl-accepting transducer" evidence="8">
    <location>
        <begin position="286"/>
        <end position="536"/>
    </location>
</feature>
<keyword evidence="3 7" id="KW-0472">Membrane</keyword>
<accession>A0ABM8YHC9</accession>
<dbReference type="SUPFAM" id="SSF58104">
    <property type="entry name" value="Methyl-accepting chemotaxis protein (MCP) signaling domain"/>
    <property type="match status" value="1"/>
</dbReference>
<dbReference type="InterPro" id="IPR004089">
    <property type="entry name" value="MCPsignal_dom"/>
</dbReference>
<evidence type="ECO:0000313" key="11">
    <source>
        <dbReference type="Proteomes" id="UP000789833"/>
    </source>
</evidence>
<keyword evidence="7" id="KW-0812">Transmembrane</keyword>
<dbReference type="SMART" id="SM00283">
    <property type="entry name" value="MA"/>
    <property type="match status" value="1"/>
</dbReference>
<reference evidence="10 11" key="1">
    <citation type="submission" date="2021-10" db="EMBL/GenBank/DDBJ databases">
        <authorList>
            <person name="Criscuolo A."/>
        </authorList>
    </citation>
    <scope>NUCLEOTIDE SEQUENCE [LARGE SCALE GENOMIC DNA]</scope>
    <source>
        <strain evidence="11">CIP 111883</strain>
    </source>
</reference>
<evidence type="ECO:0000256" key="6">
    <source>
        <dbReference type="PROSITE-ProRule" id="PRU00284"/>
    </source>
</evidence>
<organism evidence="10 11">
    <name type="scientific">Sutcliffiella rhizosphaerae</name>
    <dbReference type="NCBI Taxonomy" id="2880967"/>
    <lineage>
        <taxon>Bacteria</taxon>
        <taxon>Bacillati</taxon>
        <taxon>Bacillota</taxon>
        <taxon>Bacilli</taxon>
        <taxon>Bacillales</taxon>
        <taxon>Bacillaceae</taxon>
        <taxon>Sutcliffiella</taxon>
    </lineage>
</organism>
<evidence type="ECO:0000256" key="4">
    <source>
        <dbReference type="ARBA" id="ARBA00023224"/>
    </source>
</evidence>
<dbReference type="PROSITE" id="PS50885">
    <property type="entry name" value="HAMP"/>
    <property type="match status" value="1"/>
</dbReference>
<dbReference type="Gene3D" id="1.10.287.950">
    <property type="entry name" value="Methyl-accepting chemotaxis protein"/>
    <property type="match status" value="1"/>
</dbReference>
<evidence type="ECO:0000259" key="9">
    <source>
        <dbReference type="PROSITE" id="PS50885"/>
    </source>
</evidence>
<sequence length="573" mass="64241">MLFLRLKRKVNEWKEVFVSLIEKMNLGTRLLLLFSSLFLLSITIMGGISYLKAREITNESIEKRLIRESELMDYIAENLKFTYISDEDYFMQQLEGNVRSQQKKLEDDGIEAHFFYIHQGEVTPFNVSDNYLPTISDTLISEMVSLEKGVQHTTIDGKSYTISFQKMNAISGVYGLILPASSYLGPVNDIGYFTLGAAFISLILFTTFTILFVRTLTKPLYKLRETMREVRSGNLVPSEEVRTTIPEVLSLNKSYNTMISHMKEILIEIQQTTTQLEETGKKLGTQSESSLVSTEQLISSVHIVKEGALQTAVSSEESVRHFKEMKEQILEMQKNMKNLFQSSASIKLSGVNGFENMNTVIKSISDQKEEFDQLAKTIQQVKAYSSSITGLVGLIKGIAEQTKLLALNATIEAARAGDAGRGFAVVAAEVRNLADQASLATVEITNSIEQMEGKTISAAIEFTDMHSKMIINLENATQSKTVFEDLMYEIDGVHNELYGMERDLLKWEKLLPNLENAADSLLSISQETSASSEEMLLASDSQMSQMKDMNSIGKRLQVLSASLAQISSRFHKH</sequence>
<name>A0ABM8YHC9_9BACI</name>
<dbReference type="EMBL" id="CAKJTJ010000001">
    <property type="protein sequence ID" value="CAG9619302.1"/>
    <property type="molecule type" value="Genomic_DNA"/>
</dbReference>
<dbReference type="Proteomes" id="UP000789833">
    <property type="component" value="Unassembled WGS sequence"/>
</dbReference>
<dbReference type="Pfam" id="PF00015">
    <property type="entry name" value="MCPsignal"/>
    <property type="match status" value="1"/>
</dbReference>
<keyword evidence="2" id="KW-1003">Cell membrane</keyword>
<dbReference type="PANTHER" id="PTHR32089">
    <property type="entry name" value="METHYL-ACCEPTING CHEMOTAXIS PROTEIN MCPB"/>
    <property type="match status" value="1"/>
</dbReference>
<evidence type="ECO:0008006" key="12">
    <source>
        <dbReference type="Google" id="ProtNLM"/>
    </source>
</evidence>
<dbReference type="PROSITE" id="PS50111">
    <property type="entry name" value="CHEMOTAXIS_TRANSDUC_2"/>
    <property type="match status" value="1"/>
</dbReference>
<keyword evidence="7" id="KW-1133">Transmembrane helix</keyword>
<keyword evidence="4 6" id="KW-0807">Transducer</keyword>
<comment type="similarity">
    <text evidence="5">Belongs to the methyl-accepting chemotaxis (MCP) protein family.</text>
</comment>
<evidence type="ECO:0000256" key="1">
    <source>
        <dbReference type="ARBA" id="ARBA00004236"/>
    </source>
</evidence>
<dbReference type="InterPro" id="IPR003660">
    <property type="entry name" value="HAMP_dom"/>
</dbReference>
<comment type="caution">
    <text evidence="10">The sequence shown here is derived from an EMBL/GenBank/DDBJ whole genome shotgun (WGS) entry which is preliminary data.</text>
</comment>
<dbReference type="PANTHER" id="PTHR32089:SF112">
    <property type="entry name" value="LYSOZYME-LIKE PROTEIN-RELATED"/>
    <property type="match status" value="1"/>
</dbReference>
<gene>
    <name evidence="10" type="ORF">BACCIP111883_00069</name>
</gene>
<dbReference type="RefSeq" id="WP_230499249.1">
    <property type="nucleotide sequence ID" value="NZ_CAKJTJ010000001.1"/>
</dbReference>
<feature type="domain" description="HAMP" evidence="9">
    <location>
        <begin position="214"/>
        <end position="267"/>
    </location>
</feature>
<evidence type="ECO:0000313" key="10">
    <source>
        <dbReference type="EMBL" id="CAG9619302.1"/>
    </source>
</evidence>
<feature type="transmembrane region" description="Helical" evidence="7">
    <location>
        <begin position="30"/>
        <end position="51"/>
    </location>
</feature>
<feature type="transmembrane region" description="Helical" evidence="7">
    <location>
        <begin position="190"/>
        <end position="213"/>
    </location>
</feature>
<evidence type="ECO:0000256" key="7">
    <source>
        <dbReference type="SAM" id="Phobius"/>
    </source>
</evidence>
<protein>
    <recommendedName>
        <fullName evidence="12">Methyl-accepting chemotaxis protein</fullName>
    </recommendedName>
</protein>
<evidence type="ECO:0000256" key="5">
    <source>
        <dbReference type="ARBA" id="ARBA00029447"/>
    </source>
</evidence>
<evidence type="ECO:0000259" key="8">
    <source>
        <dbReference type="PROSITE" id="PS50111"/>
    </source>
</evidence>
<keyword evidence="11" id="KW-1185">Reference proteome</keyword>
<evidence type="ECO:0000256" key="3">
    <source>
        <dbReference type="ARBA" id="ARBA00023136"/>
    </source>
</evidence>
<comment type="subcellular location">
    <subcellularLocation>
        <location evidence="1">Cell membrane</location>
    </subcellularLocation>
</comment>
<proteinExistence type="inferred from homology"/>